<keyword evidence="1" id="KW-0175">Coiled coil</keyword>
<keyword evidence="3" id="KW-1185">Reference proteome</keyword>
<proteinExistence type="predicted"/>
<dbReference type="Proteomes" id="UP000436006">
    <property type="component" value="Unassembled WGS sequence"/>
</dbReference>
<name>A0A7K1SQQ3_9BACT</name>
<accession>A0A7K1SQQ3</accession>
<evidence type="ECO:0000256" key="1">
    <source>
        <dbReference type="SAM" id="Coils"/>
    </source>
</evidence>
<dbReference type="AlphaFoldDB" id="A0A7K1SQQ3"/>
<dbReference type="EMBL" id="WPIN01000031">
    <property type="protein sequence ID" value="MVM36122.1"/>
    <property type="molecule type" value="Genomic_DNA"/>
</dbReference>
<organism evidence="2 3">
    <name type="scientific">Spirosoma arboris</name>
    <dbReference type="NCBI Taxonomy" id="2682092"/>
    <lineage>
        <taxon>Bacteria</taxon>
        <taxon>Pseudomonadati</taxon>
        <taxon>Bacteroidota</taxon>
        <taxon>Cytophagia</taxon>
        <taxon>Cytophagales</taxon>
        <taxon>Cytophagaceae</taxon>
        <taxon>Spirosoma</taxon>
    </lineage>
</organism>
<protein>
    <submittedName>
        <fullName evidence="2">Uncharacterized protein</fullName>
    </submittedName>
</protein>
<evidence type="ECO:0000313" key="2">
    <source>
        <dbReference type="EMBL" id="MVM36122.1"/>
    </source>
</evidence>
<evidence type="ECO:0000313" key="3">
    <source>
        <dbReference type="Proteomes" id="UP000436006"/>
    </source>
</evidence>
<feature type="coiled-coil region" evidence="1">
    <location>
        <begin position="60"/>
        <end position="108"/>
    </location>
</feature>
<reference evidence="2 3" key="1">
    <citation type="submission" date="2019-12" db="EMBL/GenBank/DDBJ databases">
        <title>Spirosoma sp. HMF4905 genome sequencing and assembly.</title>
        <authorList>
            <person name="Kang H."/>
            <person name="Cha I."/>
            <person name="Kim H."/>
            <person name="Joh K."/>
        </authorList>
    </citation>
    <scope>NUCLEOTIDE SEQUENCE [LARGE SCALE GENOMIC DNA]</scope>
    <source>
        <strain evidence="2 3">HMF4905</strain>
    </source>
</reference>
<sequence length="137" mass="15281">MNTNQPTLSQIKAIAQLAEMAYNADQTEHKKAAWDKAQTEYEQAAKEVEQLTPETEPSVAENFIQELGRLEEANRQLEYQKHSLEQEVSFLKNQLNEKDQKIDELEKLAPSANSATPAVTPVVEKAAAQAEAAKKNS</sequence>
<gene>
    <name evidence="2" type="ORF">GO755_39285</name>
</gene>
<dbReference type="RefSeq" id="WP_157590920.1">
    <property type="nucleotide sequence ID" value="NZ_WPIN01000031.1"/>
</dbReference>
<comment type="caution">
    <text evidence="2">The sequence shown here is derived from an EMBL/GenBank/DDBJ whole genome shotgun (WGS) entry which is preliminary data.</text>
</comment>